<protein>
    <submittedName>
        <fullName evidence="1">Uncharacterized protein</fullName>
    </submittedName>
</protein>
<proteinExistence type="predicted"/>
<dbReference type="InParanoid" id="A0A1X7UT55"/>
<dbReference type="EnsemblMetazoa" id="Aqu2.1.30846_001">
    <property type="protein sequence ID" value="Aqu2.1.30846_001"/>
    <property type="gene ID" value="Aqu2.1.30846"/>
</dbReference>
<sequence length="20" mass="2273">MCARKIIKIKNSPLVIFGKI</sequence>
<dbReference type="AlphaFoldDB" id="A0A1X7UT55"/>
<reference evidence="1" key="1">
    <citation type="submission" date="2017-05" db="UniProtKB">
        <authorList>
            <consortium name="EnsemblMetazoa"/>
        </authorList>
    </citation>
    <scope>IDENTIFICATION</scope>
</reference>
<accession>A0A1X7UT55</accession>
<organism evidence="1">
    <name type="scientific">Amphimedon queenslandica</name>
    <name type="common">Sponge</name>
    <dbReference type="NCBI Taxonomy" id="400682"/>
    <lineage>
        <taxon>Eukaryota</taxon>
        <taxon>Metazoa</taxon>
        <taxon>Porifera</taxon>
        <taxon>Demospongiae</taxon>
        <taxon>Heteroscleromorpha</taxon>
        <taxon>Haplosclerida</taxon>
        <taxon>Niphatidae</taxon>
        <taxon>Amphimedon</taxon>
    </lineage>
</organism>
<name>A0A1X7UT55_AMPQE</name>
<evidence type="ECO:0000313" key="1">
    <source>
        <dbReference type="EnsemblMetazoa" id="Aqu2.1.30846_001"/>
    </source>
</evidence>